<protein>
    <submittedName>
        <fullName evidence="2">Transposase</fullName>
    </submittedName>
</protein>
<proteinExistence type="predicted"/>
<feature type="domain" description="Tc1-like transposase DDE" evidence="1">
    <location>
        <begin position="15"/>
        <end position="150"/>
    </location>
</feature>
<name>A0ABV4WIS1_9CYAN</name>
<sequence>MLELAAATGEIYLKYLDESGFSLWAEPLYTWAKIGKQKRIEQPKKKGRRLNICGLLEPGKSFEYGLALKSFKSEDYIKLMDWQASIAEERLKKTGKITVIVQDGGSVHVSKLTKTNHERWSAQGLYIFLLPSYSPELNRIENEWQRIKEDELAGPYV</sequence>
<evidence type="ECO:0000259" key="1">
    <source>
        <dbReference type="Pfam" id="PF13358"/>
    </source>
</evidence>
<dbReference type="EMBL" id="JBHFNT010000077">
    <property type="protein sequence ID" value="MFB2834983.1"/>
    <property type="molecule type" value="Genomic_DNA"/>
</dbReference>
<gene>
    <name evidence="2" type="ORF">ACE1CA_10665</name>
</gene>
<keyword evidence="3" id="KW-1185">Reference proteome</keyword>
<evidence type="ECO:0000313" key="2">
    <source>
        <dbReference type="EMBL" id="MFB2834983.1"/>
    </source>
</evidence>
<dbReference type="Gene3D" id="3.30.420.10">
    <property type="entry name" value="Ribonuclease H-like superfamily/Ribonuclease H"/>
    <property type="match status" value="1"/>
</dbReference>
<dbReference type="Pfam" id="PF13358">
    <property type="entry name" value="DDE_3"/>
    <property type="match status" value="1"/>
</dbReference>
<reference evidence="2 3" key="1">
    <citation type="submission" date="2024-09" db="EMBL/GenBank/DDBJ databases">
        <title>Floridaenema gen nov. (Aerosakkonemataceae, Aerosakkonematales ord. nov., Cyanobacteria) from benthic tropical and subtropical fresh waters, with the description of four new species.</title>
        <authorList>
            <person name="Moretto J.A."/>
            <person name="Berthold D.E."/>
            <person name="Lefler F.W."/>
            <person name="Huang I.-S."/>
            <person name="Laughinghouse H. IV."/>
        </authorList>
    </citation>
    <scope>NUCLEOTIDE SEQUENCE [LARGE SCALE GENOMIC DNA]</scope>
    <source>
        <strain evidence="2 3">BLCC-F167</strain>
    </source>
</reference>
<dbReference type="Proteomes" id="UP001576780">
    <property type="component" value="Unassembled WGS sequence"/>
</dbReference>
<dbReference type="InterPro" id="IPR038717">
    <property type="entry name" value="Tc1-like_DDE_dom"/>
</dbReference>
<comment type="caution">
    <text evidence="2">The sequence shown here is derived from an EMBL/GenBank/DDBJ whole genome shotgun (WGS) entry which is preliminary data.</text>
</comment>
<evidence type="ECO:0000313" key="3">
    <source>
        <dbReference type="Proteomes" id="UP001576780"/>
    </source>
</evidence>
<accession>A0ABV4WIS1</accession>
<organism evidence="2 3">
    <name type="scientific">Floridaenema evergladense BLCC-F167</name>
    <dbReference type="NCBI Taxonomy" id="3153639"/>
    <lineage>
        <taxon>Bacteria</taxon>
        <taxon>Bacillati</taxon>
        <taxon>Cyanobacteriota</taxon>
        <taxon>Cyanophyceae</taxon>
        <taxon>Oscillatoriophycideae</taxon>
        <taxon>Aerosakkonematales</taxon>
        <taxon>Aerosakkonemataceae</taxon>
        <taxon>Floridanema</taxon>
        <taxon>Floridanema evergladense</taxon>
    </lineage>
</organism>
<dbReference type="InterPro" id="IPR036397">
    <property type="entry name" value="RNaseH_sf"/>
</dbReference>